<evidence type="ECO:0000313" key="2">
    <source>
        <dbReference type="EMBL" id="PKU32786.1"/>
    </source>
</evidence>
<feature type="region of interest" description="Disordered" evidence="1">
    <location>
        <begin position="1"/>
        <end position="121"/>
    </location>
</feature>
<dbReference type="PANTHER" id="PTHR12202:SF0">
    <property type="entry name" value="ESF1 HOMOLOG"/>
    <property type="match status" value="1"/>
</dbReference>
<evidence type="ECO:0000313" key="3">
    <source>
        <dbReference type="Proteomes" id="UP000233556"/>
    </source>
</evidence>
<evidence type="ECO:0000256" key="1">
    <source>
        <dbReference type="SAM" id="MobiDB-lite"/>
    </source>
</evidence>
<organism evidence="2 3">
    <name type="scientific">Limosa lapponica baueri</name>
    <dbReference type="NCBI Taxonomy" id="1758121"/>
    <lineage>
        <taxon>Eukaryota</taxon>
        <taxon>Metazoa</taxon>
        <taxon>Chordata</taxon>
        <taxon>Craniata</taxon>
        <taxon>Vertebrata</taxon>
        <taxon>Euteleostomi</taxon>
        <taxon>Archelosauria</taxon>
        <taxon>Archosauria</taxon>
        <taxon>Dinosauria</taxon>
        <taxon>Saurischia</taxon>
        <taxon>Theropoda</taxon>
        <taxon>Coelurosauria</taxon>
        <taxon>Aves</taxon>
        <taxon>Neognathae</taxon>
        <taxon>Neoaves</taxon>
        <taxon>Charadriiformes</taxon>
        <taxon>Scolopacidae</taxon>
        <taxon>Limosa</taxon>
    </lineage>
</organism>
<proteinExistence type="predicted"/>
<gene>
    <name evidence="2" type="ORF">llap_16911</name>
</gene>
<protein>
    <submittedName>
        <fullName evidence="2">Uncharacterized protein</fullName>
    </submittedName>
</protein>
<dbReference type="AlphaFoldDB" id="A0A2I0TG90"/>
<dbReference type="OrthoDB" id="431825at2759"/>
<dbReference type="Proteomes" id="UP000233556">
    <property type="component" value="Unassembled WGS sequence"/>
</dbReference>
<name>A0A2I0TG90_LIMLA</name>
<dbReference type="PANTHER" id="PTHR12202">
    <property type="entry name" value="ESF1 HOMOLOG"/>
    <property type="match status" value="1"/>
</dbReference>
<feature type="compositionally biased region" description="Acidic residues" evidence="1">
    <location>
        <begin position="26"/>
        <end position="90"/>
    </location>
</feature>
<dbReference type="InterPro" id="IPR039754">
    <property type="entry name" value="Esf1"/>
</dbReference>
<dbReference type="GO" id="GO:0003723">
    <property type="term" value="F:RNA binding"/>
    <property type="evidence" value="ECO:0007669"/>
    <property type="project" value="TreeGrafter"/>
</dbReference>
<reference evidence="3" key="1">
    <citation type="submission" date="2017-11" db="EMBL/GenBank/DDBJ databases">
        <authorList>
            <person name="Lima N.C."/>
            <person name="Parody-Merino A.M."/>
            <person name="Battley P.F."/>
            <person name="Fidler A.E."/>
            <person name="Prosdocimi F."/>
        </authorList>
    </citation>
    <scope>NUCLEOTIDE SEQUENCE [LARGE SCALE GENOMIC DNA]</scope>
</reference>
<dbReference type="GO" id="GO:0006364">
    <property type="term" value="P:rRNA processing"/>
    <property type="evidence" value="ECO:0007669"/>
    <property type="project" value="InterPro"/>
</dbReference>
<reference evidence="3" key="2">
    <citation type="submission" date="2017-12" db="EMBL/GenBank/DDBJ databases">
        <title>Genome sequence of the Bar-tailed Godwit (Limosa lapponica baueri).</title>
        <authorList>
            <person name="Lima N.C.B."/>
            <person name="Parody-Merino A.M."/>
            <person name="Battley P.F."/>
            <person name="Fidler A.E."/>
            <person name="Prosdocimi F."/>
        </authorList>
    </citation>
    <scope>NUCLEOTIDE SEQUENCE [LARGE SCALE GENOMIC DNA]</scope>
</reference>
<feature type="compositionally biased region" description="Basic and acidic residues" evidence="1">
    <location>
        <begin position="14"/>
        <end position="25"/>
    </location>
</feature>
<accession>A0A2I0TG90</accession>
<dbReference type="EMBL" id="KZ510855">
    <property type="protein sequence ID" value="PKU32786.1"/>
    <property type="molecule type" value="Genomic_DNA"/>
</dbReference>
<keyword evidence="3" id="KW-1185">Reference proteome</keyword>
<sequence length="211" mass="24206">MRALERTVTVCADTCDRRDLSKSQSEEEISASDDSEYGESEEEEPEDDGETDEDEKLEEDGETGEDEKLEEDDETGEDDSDSEDDEESDSGPDLARGIGNIETSSDDDEDLNDLFPKEPEIEHSWRELDKDAPRGDEVDITWDETDHERVMSLSRTFNKEELLDMDFQAYLASSSEEEEEEQQVQKGFEQTIGRKHYCRNIHQKVVPHVVQ</sequence>